<dbReference type="AlphaFoldDB" id="A0AAV2BQA1"/>
<keyword evidence="1" id="KW-0812">Transmembrane</keyword>
<proteinExistence type="predicted"/>
<evidence type="ECO:0000313" key="2">
    <source>
        <dbReference type="EMBL" id="CAL1298044.1"/>
    </source>
</evidence>
<keyword evidence="1" id="KW-1133">Transmembrane helix</keyword>
<dbReference type="Gene3D" id="3.40.395.10">
    <property type="entry name" value="Adenoviral Proteinase, Chain A"/>
    <property type="match status" value="1"/>
</dbReference>
<protein>
    <submittedName>
        <fullName evidence="2">Uncharacterized protein</fullName>
    </submittedName>
</protein>
<name>A0AAV2BQA1_9ARAC</name>
<sequence>MNDQQNMISDADIKSFFSLVDSKELFAGVFASDQIPFLDPDVEAITFINTGISSTKGQDSVIVGHWLLAHQVNSNTANFFDSFGFPPQFFNEHIVNYFSRYENLFPNKFQFQTFGTQVCGYYVIFVACAIAQGRKGEEKLMELSGNRNRDEYVERVVKEIYEKAVERQELSQRVADLFFEVASDVYQPVLRWISGFEGLTLICAFLCLLLFVLLICFIPEIYGRYDPSDYFNSDTLYEDEMMDIDDSDTLYEDERMDVD</sequence>
<dbReference type="Proteomes" id="UP001497382">
    <property type="component" value="Unassembled WGS sequence"/>
</dbReference>
<organism evidence="2 3">
    <name type="scientific">Larinioides sclopetarius</name>
    <dbReference type="NCBI Taxonomy" id="280406"/>
    <lineage>
        <taxon>Eukaryota</taxon>
        <taxon>Metazoa</taxon>
        <taxon>Ecdysozoa</taxon>
        <taxon>Arthropoda</taxon>
        <taxon>Chelicerata</taxon>
        <taxon>Arachnida</taxon>
        <taxon>Araneae</taxon>
        <taxon>Araneomorphae</taxon>
        <taxon>Entelegynae</taxon>
        <taxon>Araneoidea</taxon>
        <taxon>Araneidae</taxon>
        <taxon>Larinioides</taxon>
    </lineage>
</organism>
<evidence type="ECO:0000313" key="3">
    <source>
        <dbReference type="Proteomes" id="UP001497382"/>
    </source>
</evidence>
<dbReference type="EMBL" id="CAXIEN010000452">
    <property type="protein sequence ID" value="CAL1298044.1"/>
    <property type="molecule type" value="Genomic_DNA"/>
</dbReference>
<keyword evidence="1" id="KW-0472">Membrane</keyword>
<comment type="caution">
    <text evidence="2">The sequence shown here is derived from an EMBL/GenBank/DDBJ whole genome shotgun (WGS) entry which is preliminary data.</text>
</comment>
<keyword evidence="3" id="KW-1185">Reference proteome</keyword>
<gene>
    <name evidence="2" type="ORF">LARSCL_LOCUS20667</name>
</gene>
<evidence type="ECO:0000256" key="1">
    <source>
        <dbReference type="SAM" id="Phobius"/>
    </source>
</evidence>
<accession>A0AAV2BQA1</accession>
<feature type="transmembrane region" description="Helical" evidence="1">
    <location>
        <begin position="199"/>
        <end position="222"/>
    </location>
</feature>
<reference evidence="2 3" key="1">
    <citation type="submission" date="2024-04" db="EMBL/GenBank/DDBJ databases">
        <authorList>
            <person name="Rising A."/>
            <person name="Reimegard J."/>
            <person name="Sonavane S."/>
            <person name="Akerstrom W."/>
            <person name="Nylinder S."/>
            <person name="Hedman E."/>
            <person name="Kallberg Y."/>
        </authorList>
    </citation>
    <scope>NUCLEOTIDE SEQUENCE [LARGE SCALE GENOMIC DNA]</scope>
</reference>